<feature type="domain" description="ABC transporter" evidence="4">
    <location>
        <begin position="4"/>
        <end position="228"/>
    </location>
</feature>
<dbReference type="InterPro" id="IPR003439">
    <property type="entry name" value="ABC_transporter-like_ATP-bd"/>
</dbReference>
<dbReference type="STRING" id="439292.Bsel_2306"/>
<evidence type="ECO:0000256" key="1">
    <source>
        <dbReference type="ARBA" id="ARBA00022448"/>
    </source>
</evidence>
<dbReference type="InterPro" id="IPR003593">
    <property type="entry name" value="AAA+_ATPase"/>
</dbReference>
<dbReference type="GO" id="GO:0016020">
    <property type="term" value="C:membrane"/>
    <property type="evidence" value="ECO:0007669"/>
    <property type="project" value="InterPro"/>
</dbReference>
<accession>D6XW55</accession>
<dbReference type="CDD" id="cd03260">
    <property type="entry name" value="ABC_PstB_phosphate_transporter"/>
    <property type="match status" value="1"/>
</dbReference>
<dbReference type="EMBL" id="CP001791">
    <property type="protein sequence ID" value="ADH99809.1"/>
    <property type="molecule type" value="Genomic_DNA"/>
</dbReference>
<dbReference type="PANTHER" id="PTHR43423">
    <property type="entry name" value="ABC TRANSPORTER I FAMILY MEMBER 17"/>
    <property type="match status" value="1"/>
</dbReference>
<dbReference type="GO" id="GO:0035435">
    <property type="term" value="P:phosphate ion transmembrane transport"/>
    <property type="evidence" value="ECO:0007669"/>
    <property type="project" value="InterPro"/>
</dbReference>
<organism evidence="5 6">
    <name type="scientific">Bacillus selenitireducens (strain ATCC 700615 / DSM 15326 / MLS10)</name>
    <dbReference type="NCBI Taxonomy" id="439292"/>
    <lineage>
        <taxon>Bacteria</taxon>
        <taxon>Bacillati</taxon>
        <taxon>Bacillota</taxon>
        <taxon>Bacilli</taxon>
        <taxon>Bacillales</taxon>
        <taxon>Bacillaceae</taxon>
        <taxon>Salisediminibacterium</taxon>
    </lineage>
</organism>
<keyword evidence="6" id="KW-1185">Reference proteome</keyword>
<keyword evidence="3" id="KW-0067">ATP-binding</keyword>
<dbReference type="PROSITE" id="PS50893">
    <property type="entry name" value="ABC_TRANSPORTER_2"/>
    <property type="match status" value="1"/>
</dbReference>
<evidence type="ECO:0000256" key="2">
    <source>
        <dbReference type="ARBA" id="ARBA00022741"/>
    </source>
</evidence>
<dbReference type="Gene3D" id="3.40.50.300">
    <property type="entry name" value="P-loop containing nucleotide triphosphate hydrolases"/>
    <property type="match status" value="1"/>
</dbReference>
<dbReference type="GO" id="GO:0005315">
    <property type="term" value="F:phosphate transmembrane transporter activity"/>
    <property type="evidence" value="ECO:0007669"/>
    <property type="project" value="InterPro"/>
</dbReference>
<dbReference type="PROSITE" id="PS00211">
    <property type="entry name" value="ABC_TRANSPORTER_1"/>
    <property type="match status" value="1"/>
</dbReference>
<dbReference type="HOGENOM" id="CLU_000604_1_22_9"/>
<evidence type="ECO:0000259" key="4">
    <source>
        <dbReference type="PROSITE" id="PS50893"/>
    </source>
</evidence>
<name>D6XW55_BACIE</name>
<dbReference type="GO" id="GO:0005524">
    <property type="term" value="F:ATP binding"/>
    <property type="evidence" value="ECO:0007669"/>
    <property type="project" value="UniProtKB-KW"/>
</dbReference>
<dbReference type="Pfam" id="PF00005">
    <property type="entry name" value="ABC_tran"/>
    <property type="match status" value="1"/>
</dbReference>
<dbReference type="AlphaFoldDB" id="D6XW55"/>
<gene>
    <name evidence="5" type="ordered locus">Bsel_2306</name>
</gene>
<dbReference type="OrthoDB" id="9785080at2"/>
<evidence type="ECO:0000313" key="6">
    <source>
        <dbReference type="Proteomes" id="UP000000271"/>
    </source>
</evidence>
<dbReference type="GO" id="GO:0016887">
    <property type="term" value="F:ATP hydrolysis activity"/>
    <property type="evidence" value="ECO:0007669"/>
    <property type="project" value="InterPro"/>
</dbReference>
<dbReference type="Proteomes" id="UP000000271">
    <property type="component" value="Chromosome"/>
</dbReference>
<dbReference type="SMART" id="SM00382">
    <property type="entry name" value="AAA"/>
    <property type="match status" value="1"/>
</dbReference>
<proteinExistence type="predicted"/>
<evidence type="ECO:0000256" key="3">
    <source>
        <dbReference type="ARBA" id="ARBA00022840"/>
    </source>
</evidence>
<sequence>MDILTAESVTNQRVRDVSLQVKENQIVTLIGPSGAGKTSLLYLFNRLMDPLEGTITYRGKPIADYPIEQLRKEVGMVFQSSSLFDGTVEDNLRFGPELWGEWDPSTGRSLMEQVGLPEDYLKKDTETLSGGEKQRVAFARTLANDPSVLLLDEVTSALDVQSVDVIESLLKKLVSTRVKAVMMVTHDVRQAKRLGDYTLYMEQGAIVEQGVTESMFLDPKTDELFQFLRK</sequence>
<protein>
    <submittedName>
        <fullName evidence="5">ABC transporter related protein</fullName>
    </submittedName>
</protein>
<dbReference type="RefSeq" id="WP_013173231.1">
    <property type="nucleotide sequence ID" value="NC_014219.1"/>
</dbReference>
<keyword evidence="2" id="KW-0547">Nucleotide-binding</keyword>
<reference evidence="5" key="1">
    <citation type="submission" date="2009-10" db="EMBL/GenBank/DDBJ databases">
        <title>Complete sequence of Bacillus selenitireducens MLS10.</title>
        <authorList>
            <consortium name="US DOE Joint Genome Institute"/>
            <person name="Lucas S."/>
            <person name="Copeland A."/>
            <person name="Lapidus A."/>
            <person name="Glavina del Rio T."/>
            <person name="Dalin E."/>
            <person name="Tice H."/>
            <person name="Bruce D."/>
            <person name="Goodwin L."/>
            <person name="Pitluck S."/>
            <person name="Sims D."/>
            <person name="Brettin T."/>
            <person name="Detter J.C."/>
            <person name="Han C."/>
            <person name="Larimer F."/>
            <person name="Land M."/>
            <person name="Hauser L."/>
            <person name="Kyrpides N."/>
            <person name="Ovchinnikova G."/>
            <person name="Stolz J."/>
        </authorList>
    </citation>
    <scope>NUCLEOTIDE SEQUENCE [LARGE SCALE GENOMIC DNA]</scope>
    <source>
        <strain evidence="5">MLS10</strain>
    </source>
</reference>
<evidence type="ECO:0000313" key="5">
    <source>
        <dbReference type="EMBL" id="ADH99809.1"/>
    </source>
</evidence>
<dbReference type="InterPro" id="IPR005670">
    <property type="entry name" value="PstB-like"/>
</dbReference>
<dbReference type="KEGG" id="bse:Bsel_2306"/>
<dbReference type="eggNOG" id="COG1117">
    <property type="taxonomic scope" value="Bacteria"/>
</dbReference>
<dbReference type="InterPro" id="IPR027417">
    <property type="entry name" value="P-loop_NTPase"/>
</dbReference>
<dbReference type="SUPFAM" id="SSF52540">
    <property type="entry name" value="P-loop containing nucleoside triphosphate hydrolases"/>
    <property type="match status" value="1"/>
</dbReference>
<dbReference type="PANTHER" id="PTHR43423:SF1">
    <property type="entry name" value="ABC TRANSPORTER I FAMILY MEMBER 17"/>
    <property type="match status" value="1"/>
</dbReference>
<dbReference type="InterPro" id="IPR017871">
    <property type="entry name" value="ABC_transporter-like_CS"/>
</dbReference>
<keyword evidence="1" id="KW-0813">Transport</keyword>